<dbReference type="InterPro" id="IPR006703">
    <property type="entry name" value="G_AIG1"/>
</dbReference>
<dbReference type="SUPFAM" id="SSF117839">
    <property type="entry name" value="WWE domain"/>
    <property type="match status" value="1"/>
</dbReference>
<dbReference type="GO" id="GO:0005525">
    <property type="term" value="F:GTP binding"/>
    <property type="evidence" value="ECO:0007669"/>
    <property type="project" value="UniProtKB-KW"/>
</dbReference>
<dbReference type="InterPro" id="IPR018123">
    <property type="entry name" value="WWE-dom_subgr"/>
</dbReference>
<keyword evidence="2" id="KW-0547">Nucleotide-binding</keyword>
<dbReference type="AlphaFoldDB" id="A0A8S2EW10"/>
<dbReference type="GO" id="GO:0008270">
    <property type="term" value="F:zinc ion binding"/>
    <property type="evidence" value="ECO:0007669"/>
    <property type="project" value="InterPro"/>
</dbReference>
<proteinExistence type="inferred from homology"/>
<dbReference type="SMART" id="SM00678">
    <property type="entry name" value="WWE"/>
    <property type="match status" value="1"/>
</dbReference>
<dbReference type="InterPro" id="IPR037197">
    <property type="entry name" value="WWE_dom_sf"/>
</dbReference>
<evidence type="ECO:0000256" key="3">
    <source>
        <dbReference type="ARBA" id="ARBA00023134"/>
    </source>
</evidence>
<name>A0A8S2EW10_9BILA</name>
<dbReference type="PANTHER" id="PTHR10903">
    <property type="entry name" value="GTPASE, IMAP FAMILY MEMBER-RELATED"/>
    <property type="match status" value="1"/>
</dbReference>
<feature type="non-terminal residue" evidence="5">
    <location>
        <position position="1"/>
    </location>
</feature>
<dbReference type="InterPro" id="IPR004170">
    <property type="entry name" value="WWE_dom"/>
</dbReference>
<keyword evidence="3" id="KW-0342">GTP-binding</keyword>
<protein>
    <recommendedName>
        <fullName evidence="4">WWE domain-containing protein</fullName>
    </recommendedName>
</protein>
<dbReference type="Proteomes" id="UP000677228">
    <property type="component" value="Unassembled WGS sequence"/>
</dbReference>
<sequence length="391" mass="45001">FHKHMRNRCMGSDQSLAKKQVDDRACSRSTVDLLQAQWYWKSNSDRFSANEIEEWTEYSDIESKIIEAAFNGESRPKLAELDNYWINVKDSIQINKHDQNKQRQIKRILINRNQNEGVRKRRFLTPELGEPFSESGLEGGIAFIYDWKKRNKTLSDNISSFSHYDEEEVLLPPGTTFRIDKVEKTTIETYIHLFLIPEVRMVLLGRTGTELGPEIILPEISSAHQVAAPGPDVFLIVLQFDRFTPQEAAASKWITEVFDERALDYCIIVFTGLDGLKRDRITVEEFLQDAPAFLQNLIAKCEGRYIAVDNTLSADEQDETIKVLLDKISRMTENNGGQFYNNKKLLQIGSVLDRYPGWFDSLKPDGTVNLLQETEKIVGDGLVDKLRKIFR</sequence>
<evidence type="ECO:0000313" key="6">
    <source>
        <dbReference type="EMBL" id="CAF4078024.1"/>
    </source>
</evidence>
<accession>A0A8S2EW10</accession>
<evidence type="ECO:0000256" key="1">
    <source>
        <dbReference type="ARBA" id="ARBA00008535"/>
    </source>
</evidence>
<dbReference type="Gene3D" id="3.90.176.10">
    <property type="entry name" value="Toxin ADP-ribosyltransferase, Chain A, domain 1"/>
    <property type="match status" value="1"/>
</dbReference>
<evidence type="ECO:0000313" key="5">
    <source>
        <dbReference type="EMBL" id="CAF1272669.1"/>
    </source>
</evidence>
<dbReference type="Gene3D" id="3.40.50.300">
    <property type="entry name" value="P-loop containing nucleotide triphosphate hydrolases"/>
    <property type="match status" value="1"/>
</dbReference>
<evidence type="ECO:0000313" key="7">
    <source>
        <dbReference type="Proteomes" id="UP000677228"/>
    </source>
</evidence>
<dbReference type="EMBL" id="CAJOBA010039475">
    <property type="protein sequence ID" value="CAF4078024.1"/>
    <property type="molecule type" value="Genomic_DNA"/>
</dbReference>
<dbReference type="InterPro" id="IPR027417">
    <property type="entry name" value="P-loop_NTPase"/>
</dbReference>
<dbReference type="SUPFAM" id="SSF52540">
    <property type="entry name" value="P-loop containing nucleoside triphosphate hydrolases"/>
    <property type="match status" value="1"/>
</dbReference>
<gene>
    <name evidence="5" type="ORF">OVA965_LOCUS27260</name>
    <name evidence="6" type="ORF">TMI583_LOCUS28005</name>
</gene>
<comment type="similarity">
    <text evidence="1">Belongs to the TRAFAC class TrmE-Era-EngA-EngB-Septin-like GTPase superfamily. AIG1/Toc34/Toc159-like paraseptin GTPase family. IAN subfamily.</text>
</comment>
<dbReference type="InterPro" id="IPR045058">
    <property type="entry name" value="GIMA/IAN/Toc"/>
</dbReference>
<comment type="caution">
    <text evidence="5">The sequence shown here is derived from an EMBL/GenBank/DDBJ whole genome shotgun (WGS) entry which is preliminary data.</text>
</comment>
<dbReference type="Pfam" id="PF02825">
    <property type="entry name" value="WWE"/>
    <property type="match status" value="1"/>
</dbReference>
<reference evidence="5" key="1">
    <citation type="submission" date="2021-02" db="EMBL/GenBank/DDBJ databases">
        <authorList>
            <person name="Nowell W R."/>
        </authorList>
    </citation>
    <scope>NUCLEOTIDE SEQUENCE</scope>
</reference>
<evidence type="ECO:0000259" key="4">
    <source>
        <dbReference type="PROSITE" id="PS50918"/>
    </source>
</evidence>
<dbReference type="PROSITE" id="PS50918">
    <property type="entry name" value="WWE"/>
    <property type="match status" value="1"/>
</dbReference>
<organism evidence="5 7">
    <name type="scientific">Didymodactylos carnosus</name>
    <dbReference type="NCBI Taxonomy" id="1234261"/>
    <lineage>
        <taxon>Eukaryota</taxon>
        <taxon>Metazoa</taxon>
        <taxon>Spiralia</taxon>
        <taxon>Gnathifera</taxon>
        <taxon>Rotifera</taxon>
        <taxon>Eurotatoria</taxon>
        <taxon>Bdelloidea</taxon>
        <taxon>Philodinida</taxon>
        <taxon>Philodinidae</taxon>
        <taxon>Didymodactylos</taxon>
    </lineage>
</organism>
<dbReference type="EMBL" id="CAJNOK010017913">
    <property type="protein sequence ID" value="CAF1272669.1"/>
    <property type="molecule type" value="Genomic_DNA"/>
</dbReference>
<dbReference type="Pfam" id="PF04548">
    <property type="entry name" value="AIG1"/>
    <property type="match status" value="1"/>
</dbReference>
<dbReference type="Proteomes" id="UP000682733">
    <property type="component" value="Unassembled WGS sequence"/>
</dbReference>
<evidence type="ECO:0000256" key="2">
    <source>
        <dbReference type="ARBA" id="ARBA00022741"/>
    </source>
</evidence>
<dbReference type="PANTHER" id="PTHR10903:SF188">
    <property type="entry name" value="GTPASE IMAP FAMILY MEMBER 2-LIKE-RELATED"/>
    <property type="match status" value="1"/>
</dbReference>
<dbReference type="SUPFAM" id="SSF56399">
    <property type="entry name" value="ADP-ribosylation"/>
    <property type="match status" value="1"/>
</dbReference>
<dbReference type="Gene3D" id="3.30.720.50">
    <property type="match status" value="1"/>
</dbReference>
<feature type="domain" description="WWE" evidence="4">
    <location>
        <begin position="24"/>
        <end position="107"/>
    </location>
</feature>